<reference evidence="1 2" key="1">
    <citation type="journal article" date="2016" name="Int. J. Syst. Evol. Microbiol.">
        <title>Descriptions of Anaerotaenia torta gen. nov., sp. nov. and Anaerocolumna cellulosilytica gen. nov., sp. nov. isolated from a methanogenic reactor of cattle waste.</title>
        <authorList>
            <person name="Uek A."/>
            <person name="Ohtaki Y."/>
            <person name="Kaku N."/>
            <person name="Ueki K."/>
        </authorList>
    </citation>
    <scope>NUCLEOTIDE SEQUENCE [LARGE SCALE GENOMIC DNA]</scope>
    <source>
        <strain evidence="1 2">SN021</strain>
    </source>
</reference>
<dbReference type="EMBL" id="AP023367">
    <property type="protein sequence ID" value="BCJ93433.1"/>
    <property type="molecule type" value="Genomic_DNA"/>
</dbReference>
<dbReference type="Proteomes" id="UP000515561">
    <property type="component" value="Chromosome"/>
</dbReference>
<gene>
    <name evidence="1" type="ORF">acsn021_10020</name>
</gene>
<dbReference type="AlphaFoldDB" id="A0A6S6QQ18"/>
<evidence type="ECO:0000313" key="2">
    <source>
        <dbReference type="Proteomes" id="UP000515561"/>
    </source>
</evidence>
<evidence type="ECO:0000313" key="1">
    <source>
        <dbReference type="EMBL" id="BCJ93433.1"/>
    </source>
</evidence>
<name>A0A6S6QQ18_9FIRM</name>
<organism evidence="1 2">
    <name type="scientific">Anaerocolumna cellulosilytica</name>
    <dbReference type="NCBI Taxonomy" id="433286"/>
    <lineage>
        <taxon>Bacteria</taxon>
        <taxon>Bacillati</taxon>
        <taxon>Bacillota</taxon>
        <taxon>Clostridia</taxon>
        <taxon>Lachnospirales</taxon>
        <taxon>Lachnospiraceae</taxon>
        <taxon>Anaerocolumna</taxon>
    </lineage>
</organism>
<dbReference type="KEGG" id="acel:acsn021_10020"/>
<sequence>MKNMGLKSFKRKAAALCLSFALVLGTLLTPVAAYAAATNPATELDGELSPIYQGSVGDCGAISAIQALDNSIYGKGLLKTMITVNSNKTYTLNFGSGKVTVTQKEVDAAHVTGDLDARVIEVALQKTMNVYNGVFACDVFTRMTGFKQKTSYGGSSKKSTINALAAKFASGQGAMAACDFTIADPSKGIIGDGGHSYSIRWVDEEIVVLINPWDTSKLIYMSRNQFENSIRYMTYVDESAKRVVVYWD</sequence>
<keyword evidence="2" id="KW-1185">Reference proteome</keyword>
<accession>A0A6S6QQ18</accession>
<protein>
    <submittedName>
        <fullName evidence="1">Uncharacterized protein</fullName>
    </submittedName>
</protein>
<proteinExistence type="predicted"/>
<dbReference type="RefSeq" id="WP_243167768.1">
    <property type="nucleotide sequence ID" value="NZ_AP023367.1"/>
</dbReference>